<feature type="transmembrane region" description="Helical" evidence="2">
    <location>
        <begin position="243"/>
        <end position="265"/>
    </location>
</feature>
<feature type="transmembrane region" description="Helical" evidence="2">
    <location>
        <begin position="344"/>
        <end position="360"/>
    </location>
</feature>
<keyword evidence="2" id="KW-1133">Transmembrane helix</keyword>
<proteinExistence type="predicted"/>
<gene>
    <name evidence="3" type="ORF">SeMB42_g02347</name>
</gene>
<protein>
    <submittedName>
        <fullName evidence="3">Uncharacterized protein</fullName>
    </submittedName>
</protein>
<feature type="transmembrane region" description="Helical" evidence="2">
    <location>
        <begin position="277"/>
        <end position="298"/>
    </location>
</feature>
<feature type="transmembrane region" description="Helical" evidence="2">
    <location>
        <begin position="426"/>
        <end position="447"/>
    </location>
</feature>
<evidence type="ECO:0000313" key="4">
    <source>
        <dbReference type="Proteomes" id="UP000317494"/>
    </source>
</evidence>
<dbReference type="EMBL" id="QEAN01000071">
    <property type="protein sequence ID" value="TPX50168.1"/>
    <property type="molecule type" value="Genomic_DNA"/>
</dbReference>
<comment type="caution">
    <text evidence="3">The sequence shown here is derived from an EMBL/GenBank/DDBJ whole genome shotgun (WGS) entry which is preliminary data.</text>
</comment>
<reference evidence="3 4" key="1">
    <citation type="journal article" date="2019" name="Sci. Rep.">
        <title>Comparative genomics of chytrid fungi reveal insights into the obligate biotrophic and pathogenic lifestyle of Synchytrium endobioticum.</title>
        <authorList>
            <person name="van de Vossenberg B.T.L.H."/>
            <person name="Warris S."/>
            <person name="Nguyen H.D.T."/>
            <person name="van Gent-Pelzer M.P.E."/>
            <person name="Joly D.L."/>
            <person name="van de Geest H.C."/>
            <person name="Bonants P.J.M."/>
            <person name="Smith D.S."/>
            <person name="Levesque C.A."/>
            <person name="van der Lee T.A.J."/>
        </authorList>
    </citation>
    <scope>NUCLEOTIDE SEQUENCE [LARGE SCALE GENOMIC DNA]</scope>
    <source>
        <strain evidence="3 4">MB42</strain>
    </source>
</reference>
<feature type="transmembrane region" description="Helical" evidence="2">
    <location>
        <begin position="380"/>
        <end position="397"/>
    </location>
</feature>
<feature type="transmembrane region" description="Helical" evidence="2">
    <location>
        <begin position="557"/>
        <end position="590"/>
    </location>
</feature>
<keyword evidence="2" id="KW-0812">Transmembrane</keyword>
<feature type="region of interest" description="Disordered" evidence="1">
    <location>
        <begin position="1"/>
        <end position="24"/>
    </location>
</feature>
<dbReference type="VEuPathDB" id="FungiDB:SeMB42_g02347"/>
<evidence type="ECO:0000256" key="2">
    <source>
        <dbReference type="SAM" id="Phobius"/>
    </source>
</evidence>
<keyword evidence="2" id="KW-0472">Membrane</keyword>
<evidence type="ECO:0000313" key="3">
    <source>
        <dbReference type="EMBL" id="TPX50168.1"/>
    </source>
</evidence>
<evidence type="ECO:0000256" key="1">
    <source>
        <dbReference type="SAM" id="MobiDB-lite"/>
    </source>
</evidence>
<accession>A0A507DGZ8</accession>
<sequence length="598" mass="65929">MGAEEHHLSRKGPRPLDGPIPPHPIQIGVVLPPSQNTHLISSHHEVTNTAYMSPHTAFPEAASPDLLLPFNEEAFAASPVKATQQQRKWCLASFTSSSITKHKASKQLELPKTQLEMDWPISDTVQPLQSKLTKLVGTLRPGSHSDPIAVVTRELFEDILYAFFLYRCTTLLRTPPLQPRTVGRFLLIFIPMWYNYQLCVVDHDVILPHDSVLHTIWRVVRIAATFGVSWCAPSVFHSVEPTAAAFISLAFGLRSFAAVTYFIIAQVNDKTTMSNNASASMLFRATSLLPSMLLYIAGCFTLRELFWALAIMSELVVWCFLGRIDCRLGNPLGHLEWQRARDRLARMALILTSVCILDIVEVRVGVINGTGQIKLNVSNFLYGVAGVNILYGLLVMTRKQSTLAAPAQAPWWVFNQHAPILHHISTFLRCLTHACLILVTGLMANMLQNLYSKSLGIAFAPIVPPGAPILGTSVTLTKRSLIERAIVSTGGSTPIAPLLVRSLLTSALITDTWQQEDVFAVALGSAMMFSTIAEWFDSIKGWRSLRWQEKGRLVLRLCIGLLLAGPAAVSLSIGSTIIAVSIVMGCFIVFEEVACYLI</sequence>
<feature type="transmembrane region" description="Helical" evidence="2">
    <location>
        <begin position="304"/>
        <end position="324"/>
    </location>
</feature>
<organism evidence="3 4">
    <name type="scientific">Synchytrium endobioticum</name>
    <dbReference type="NCBI Taxonomy" id="286115"/>
    <lineage>
        <taxon>Eukaryota</taxon>
        <taxon>Fungi</taxon>
        <taxon>Fungi incertae sedis</taxon>
        <taxon>Chytridiomycota</taxon>
        <taxon>Chytridiomycota incertae sedis</taxon>
        <taxon>Chytridiomycetes</taxon>
        <taxon>Synchytriales</taxon>
        <taxon>Synchytriaceae</taxon>
        <taxon>Synchytrium</taxon>
    </lineage>
</organism>
<keyword evidence="4" id="KW-1185">Reference proteome</keyword>
<dbReference type="Proteomes" id="UP000317494">
    <property type="component" value="Unassembled WGS sequence"/>
</dbReference>
<dbReference type="AlphaFoldDB" id="A0A507DGZ8"/>
<name>A0A507DGZ8_9FUNG</name>